<reference evidence="1 2" key="1">
    <citation type="submission" date="2019-03" db="EMBL/GenBank/DDBJ databases">
        <title>Draft Genome Sequence of Desulfosporosinus fructosivorans Strain 63.6F, Isolated from Marine Sediment in the Baltic Sea.</title>
        <authorList>
            <person name="Hausmann B."/>
            <person name="Vandieken V."/>
            <person name="Pjevac P."/>
            <person name="Schreck K."/>
            <person name="Herbold C.W."/>
            <person name="Loy A."/>
        </authorList>
    </citation>
    <scope>NUCLEOTIDE SEQUENCE [LARGE SCALE GENOMIC DNA]</scope>
    <source>
        <strain evidence="1 2">63.6F</strain>
    </source>
</reference>
<dbReference type="AlphaFoldDB" id="A0A4Z0R3N9"/>
<proteinExistence type="predicted"/>
<keyword evidence="2" id="KW-1185">Reference proteome</keyword>
<dbReference type="RefSeq" id="WP_135549211.1">
    <property type="nucleotide sequence ID" value="NZ_SPQQ01000006.1"/>
</dbReference>
<evidence type="ECO:0000313" key="1">
    <source>
        <dbReference type="EMBL" id="TGE37005.1"/>
    </source>
</evidence>
<organism evidence="1 2">
    <name type="scientific">Desulfosporosinus fructosivorans</name>
    <dbReference type="NCBI Taxonomy" id="2018669"/>
    <lineage>
        <taxon>Bacteria</taxon>
        <taxon>Bacillati</taxon>
        <taxon>Bacillota</taxon>
        <taxon>Clostridia</taxon>
        <taxon>Eubacteriales</taxon>
        <taxon>Desulfitobacteriaceae</taxon>
        <taxon>Desulfosporosinus</taxon>
    </lineage>
</organism>
<sequence length="142" mass="16198">MTRTYDDIINLPHHVSTTRPHMTTIDRAAQFSPFAALTGYDAAIKETARLTDERVKLDEYMKDALSDRLQIIADRIKEYSEIAITYFQPDAKKNCGTYVTAISTAKKIDKYERVVVMTDGTAIPIDEIISIDGQIFEFIEMR</sequence>
<protein>
    <recommendedName>
        <fullName evidence="3">YolD-like family protein</fullName>
    </recommendedName>
</protein>
<gene>
    <name evidence="1" type="ORF">E4K67_18125</name>
</gene>
<comment type="caution">
    <text evidence="1">The sequence shown here is derived from an EMBL/GenBank/DDBJ whole genome shotgun (WGS) entry which is preliminary data.</text>
</comment>
<evidence type="ECO:0000313" key="2">
    <source>
        <dbReference type="Proteomes" id="UP000298460"/>
    </source>
</evidence>
<name>A0A4Z0R3N9_9FIRM</name>
<dbReference type="OrthoDB" id="361760at2"/>
<evidence type="ECO:0008006" key="3">
    <source>
        <dbReference type="Google" id="ProtNLM"/>
    </source>
</evidence>
<dbReference type="Proteomes" id="UP000298460">
    <property type="component" value="Unassembled WGS sequence"/>
</dbReference>
<dbReference type="EMBL" id="SPQQ01000006">
    <property type="protein sequence ID" value="TGE37005.1"/>
    <property type="molecule type" value="Genomic_DNA"/>
</dbReference>
<accession>A0A4Z0R3N9</accession>